<dbReference type="GO" id="GO:0012505">
    <property type="term" value="C:endomembrane system"/>
    <property type="evidence" value="ECO:0007669"/>
    <property type="project" value="UniProtKB-SubCell"/>
</dbReference>
<organism evidence="10 11">
    <name type="scientific">Parthenolecanium corni</name>
    <dbReference type="NCBI Taxonomy" id="536013"/>
    <lineage>
        <taxon>Eukaryota</taxon>
        <taxon>Metazoa</taxon>
        <taxon>Ecdysozoa</taxon>
        <taxon>Arthropoda</taxon>
        <taxon>Hexapoda</taxon>
        <taxon>Insecta</taxon>
        <taxon>Pterygota</taxon>
        <taxon>Neoptera</taxon>
        <taxon>Paraneoptera</taxon>
        <taxon>Hemiptera</taxon>
        <taxon>Sternorrhyncha</taxon>
        <taxon>Coccoidea</taxon>
        <taxon>Coccidae</taxon>
        <taxon>Parthenolecanium</taxon>
    </lineage>
</organism>
<evidence type="ECO:0000256" key="2">
    <source>
        <dbReference type="ARBA" id="ARBA00022448"/>
    </source>
</evidence>
<evidence type="ECO:0000259" key="9">
    <source>
        <dbReference type="SMART" id="SM01020"/>
    </source>
</evidence>
<comment type="similarity">
    <text evidence="1 7">Belongs to the adaptor complexes large subunit family.</text>
</comment>
<keyword evidence="3 7" id="KW-0653">Protein transport</keyword>
<dbReference type="SMART" id="SM00809">
    <property type="entry name" value="Alpha_adaptinC2"/>
    <property type="match status" value="1"/>
</dbReference>
<dbReference type="InterPro" id="IPR012295">
    <property type="entry name" value="TBP_dom_sf"/>
</dbReference>
<comment type="caution">
    <text evidence="10">The sequence shown here is derived from an EMBL/GenBank/DDBJ whole genome shotgun (WGS) entry which is preliminary data.</text>
</comment>
<dbReference type="FunFam" id="3.30.310.10:FF:000003">
    <property type="entry name" value="AP complex subunit beta"/>
    <property type="match status" value="1"/>
</dbReference>
<feature type="domain" description="Beta-adaptin appendage C-terminal subdomain" evidence="9">
    <location>
        <begin position="811"/>
        <end position="921"/>
    </location>
</feature>
<evidence type="ECO:0000259" key="8">
    <source>
        <dbReference type="SMART" id="SM00809"/>
    </source>
</evidence>
<dbReference type="AlphaFoldDB" id="A0AAN9TN19"/>
<dbReference type="InterPro" id="IPR002553">
    <property type="entry name" value="Clathrin/coatomer_adapt-like_N"/>
</dbReference>
<dbReference type="InterPro" id="IPR015151">
    <property type="entry name" value="B-adaptin_app_sub_C"/>
</dbReference>
<keyword evidence="5 7" id="KW-0472">Membrane</keyword>
<evidence type="ECO:0000256" key="5">
    <source>
        <dbReference type="ARBA" id="ARBA00023136"/>
    </source>
</evidence>
<dbReference type="GO" id="GO:0030276">
    <property type="term" value="F:clathrin binding"/>
    <property type="evidence" value="ECO:0007669"/>
    <property type="project" value="InterPro"/>
</dbReference>
<dbReference type="Gene3D" id="3.30.310.10">
    <property type="entry name" value="TATA-Binding Protein"/>
    <property type="match status" value="1"/>
</dbReference>
<evidence type="ECO:0000256" key="1">
    <source>
        <dbReference type="ARBA" id="ARBA00006613"/>
    </source>
</evidence>
<proteinExistence type="inferred from homology"/>
<gene>
    <name evidence="10" type="ORF">V9T40_013075</name>
</gene>
<dbReference type="Pfam" id="PF01602">
    <property type="entry name" value="Adaptin_N"/>
    <property type="match status" value="1"/>
</dbReference>
<dbReference type="InterPro" id="IPR009028">
    <property type="entry name" value="Coatomer/calthrin_app_sub_C"/>
</dbReference>
<dbReference type="Proteomes" id="UP001367676">
    <property type="component" value="Unassembled WGS sequence"/>
</dbReference>
<evidence type="ECO:0000256" key="4">
    <source>
        <dbReference type="ARBA" id="ARBA00022990"/>
    </source>
</evidence>
<dbReference type="SMART" id="SM01020">
    <property type="entry name" value="B2-adapt-app_C"/>
    <property type="match status" value="1"/>
</dbReference>
<sequence>MTDSKYFTTTKKGEIFELKSELNSEKKEKKREAVKKVIASMTVGKDVSALFPDVVNCMQTDNLELKKLVYLYLMNYAKSHPDMAIMAVNTFVKDCEDTNPLIRALAVRTMGCIRVDKITEYLCEPLRKCLKDEDPYVRKTAAVCVAKLYDINAQLVEDQGFLDQLKDLLSDSNPMVVANAVAALSEMNETNTSGSMLIEMNSQTINKLLTALNECTEWGQVFILDSLANYSPKDDREAQSICERITPRLAHANAAVVLSAVKVLMKFMEILPSDSDFVATLTKKLAPPLVTLLSSEAEVQYVALRNINLIVQKRPDILKHEMKVFFVKYNDPIYVKLEKLDIMIRLASQANIAQVLSELKEYATEVDVDFVRKAVRAIGRCAIKVEQSAERCVSTLLDLIQTKVNYVVQEAIVVIKDIFRKYPNKYESIISTLCENLDTLDEPEARASMIWIIGEYAERIDNADELLESFLEGFQDENTQVQLQLLTAIVKLFLKRPSDTQELVQQVLSLATQDSDNPDLRDRGFIYWRLLSTDPAAAKEVVLAEKPLISEETDLLEPTLLDELICHISSLASVYHKPPSAFVEGRSGFRKSLPARNDLGGVSLAASSAPSQPAVIPSQDTLIGDLLSMDLNVPPTTYNAGSTSSPSVDLLASGIDSLLNADINTSTAPAGSTTSSLGLIGDIFGVPPPTSFVPAKQVWLTAENGKGLEIWGTFSRKSATINMEFSFKNKAMQPMMGFAVQLNKNSFGLTPQRPLQVVSPLIPGGSQDSVLPLNTTGAVQRMEPLTSLQVAVKNNIDVFYFACVVPMHVFFVEDGQMDKRLFLSTWKDIPAQNEVQYTIQNILCNADAVVQKMTQNNVFTIAKRNLEGQDMLYQSLKLTNGIWVLNELKIQPGNPNITLSLKSQALDVAPGVYAAYESILRN</sequence>
<evidence type="ECO:0000313" key="10">
    <source>
        <dbReference type="EMBL" id="KAK7595250.1"/>
    </source>
</evidence>
<evidence type="ECO:0000313" key="11">
    <source>
        <dbReference type="Proteomes" id="UP001367676"/>
    </source>
</evidence>
<dbReference type="InterPro" id="IPR016342">
    <property type="entry name" value="AP_complex_bsu_1_2_4"/>
</dbReference>
<protein>
    <recommendedName>
        <fullName evidence="7">AP complex subunit beta</fullName>
    </recommendedName>
</protein>
<dbReference type="Gene3D" id="1.25.10.10">
    <property type="entry name" value="Leucine-rich Repeat Variant"/>
    <property type="match status" value="1"/>
</dbReference>
<keyword evidence="2 7" id="KW-0813">Transport</keyword>
<dbReference type="InterPro" id="IPR011989">
    <property type="entry name" value="ARM-like"/>
</dbReference>
<dbReference type="Pfam" id="PF02883">
    <property type="entry name" value="Alpha_adaptinC2"/>
    <property type="match status" value="1"/>
</dbReference>
<dbReference type="FunFam" id="2.60.40.1150:FF:000001">
    <property type="entry name" value="AP complex subunit beta"/>
    <property type="match status" value="1"/>
</dbReference>
<dbReference type="InterPro" id="IPR013041">
    <property type="entry name" value="Clathrin_app_Ig-like_sf"/>
</dbReference>
<dbReference type="EMBL" id="JBBCAQ010000018">
    <property type="protein sequence ID" value="KAK7595250.1"/>
    <property type="molecule type" value="Genomic_DNA"/>
</dbReference>
<dbReference type="InterPro" id="IPR013037">
    <property type="entry name" value="Clathrin_b-adaptin_app_Ig-like"/>
</dbReference>
<accession>A0AAN9TN19</accession>
<dbReference type="InterPro" id="IPR026739">
    <property type="entry name" value="AP_beta"/>
</dbReference>
<reference evidence="10 11" key="1">
    <citation type="submission" date="2024-03" db="EMBL/GenBank/DDBJ databases">
        <title>Adaptation during the transition from Ophiocordyceps entomopathogen to insect associate is accompanied by gene loss and intensified selection.</title>
        <authorList>
            <person name="Ward C.M."/>
            <person name="Onetto C.A."/>
            <person name="Borneman A.R."/>
        </authorList>
    </citation>
    <scope>NUCLEOTIDE SEQUENCE [LARGE SCALE GENOMIC DNA]</scope>
    <source>
        <strain evidence="10">AWRI1</strain>
        <tissue evidence="10">Single Adult Female</tissue>
    </source>
</reference>
<dbReference type="SUPFAM" id="SSF48371">
    <property type="entry name" value="ARM repeat"/>
    <property type="match status" value="1"/>
</dbReference>
<evidence type="ECO:0000256" key="3">
    <source>
        <dbReference type="ARBA" id="ARBA00022927"/>
    </source>
</evidence>
<dbReference type="SUPFAM" id="SSF49348">
    <property type="entry name" value="Clathrin adaptor appendage domain"/>
    <property type="match status" value="1"/>
</dbReference>
<evidence type="ECO:0000256" key="6">
    <source>
        <dbReference type="ARBA" id="ARBA00029433"/>
    </source>
</evidence>
<dbReference type="InterPro" id="IPR016024">
    <property type="entry name" value="ARM-type_fold"/>
</dbReference>
<comment type="subcellular location">
    <subcellularLocation>
        <location evidence="6">Endomembrane system</location>
        <topology evidence="6">Peripheral membrane protein</topology>
        <orientation evidence="6">Cytoplasmic side</orientation>
    </subcellularLocation>
</comment>
<dbReference type="FunFam" id="1.25.10.10:FF:000002">
    <property type="entry name" value="AP complex subunit beta"/>
    <property type="match status" value="1"/>
</dbReference>
<dbReference type="PANTHER" id="PTHR11134">
    <property type="entry name" value="ADAPTOR COMPLEX SUBUNIT BETA FAMILY MEMBER"/>
    <property type="match status" value="1"/>
</dbReference>
<dbReference type="GO" id="GO:0006886">
    <property type="term" value="P:intracellular protein transport"/>
    <property type="evidence" value="ECO:0007669"/>
    <property type="project" value="InterPro"/>
</dbReference>
<feature type="domain" description="Clathrin adaptor alpha/beta/gamma-adaptin appendage Ig-like subdomain" evidence="8">
    <location>
        <begin position="688"/>
        <end position="802"/>
    </location>
</feature>
<dbReference type="Pfam" id="PF09066">
    <property type="entry name" value="B2-adapt-app_C"/>
    <property type="match status" value="1"/>
</dbReference>
<keyword evidence="11" id="KW-1185">Reference proteome</keyword>
<evidence type="ECO:0000256" key="7">
    <source>
        <dbReference type="PIRNR" id="PIRNR002291"/>
    </source>
</evidence>
<dbReference type="InterPro" id="IPR008152">
    <property type="entry name" value="Clathrin_a/b/g-adaptin_app_Ig"/>
</dbReference>
<dbReference type="GO" id="GO:0030131">
    <property type="term" value="C:clathrin adaptor complex"/>
    <property type="evidence" value="ECO:0007669"/>
    <property type="project" value="InterPro"/>
</dbReference>
<name>A0AAN9TN19_9HEMI</name>
<dbReference type="PIRSF" id="PIRSF002291">
    <property type="entry name" value="AP_complex_beta"/>
    <property type="match status" value="1"/>
</dbReference>
<dbReference type="Gene3D" id="2.60.40.1150">
    <property type="match status" value="1"/>
</dbReference>
<dbReference type="GO" id="GO:0016192">
    <property type="term" value="P:vesicle-mediated transport"/>
    <property type="evidence" value="ECO:0007669"/>
    <property type="project" value="InterPro"/>
</dbReference>
<dbReference type="SUPFAM" id="SSF55711">
    <property type="entry name" value="Subdomain of clathrin and coatomer appendage domain"/>
    <property type="match status" value="1"/>
</dbReference>
<keyword evidence="4" id="KW-0007">Acetylation</keyword>